<accession>A0A2S0WXR1</accession>
<proteinExistence type="predicted"/>
<reference evidence="1 2" key="1">
    <citation type="submission" date="2018-04" db="EMBL/GenBank/DDBJ databases">
        <authorList>
            <person name="Li J."/>
        </authorList>
    </citation>
    <scope>NUCLEOTIDE SEQUENCE [LARGE SCALE GENOMIC DNA]</scope>
    <source>
        <strain evidence="2">30A</strain>
    </source>
</reference>
<dbReference type="Pfam" id="PF13692">
    <property type="entry name" value="Glyco_trans_1_4"/>
    <property type="match status" value="1"/>
</dbReference>
<dbReference type="Gene3D" id="3.40.50.2000">
    <property type="entry name" value="Glycogen Phosphorylase B"/>
    <property type="match status" value="1"/>
</dbReference>
<gene>
    <name evidence="1" type="ORF">DCE93_11220</name>
</gene>
<dbReference type="SUPFAM" id="SSF53756">
    <property type="entry name" value="UDP-Glycosyltransferase/glycogen phosphorylase"/>
    <property type="match status" value="1"/>
</dbReference>
<name>A0A2S0WXR1_9MICO</name>
<evidence type="ECO:0000313" key="2">
    <source>
        <dbReference type="Proteomes" id="UP000244729"/>
    </source>
</evidence>
<dbReference type="AlphaFoldDB" id="A0A2S0WXR1"/>
<evidence type="ECO:0000313" key="1">
    <source>
        <dbReference type="EMBL" id="AWB96147.1"/>
    </source>
</evidence>
<protein>
    <recommendedName>
        <fullName evidence="3">Glycosyltransferase</fullName>
    </recommendedName>
</protein>
<keyword evidence="2" id="KW-1185">Reference proteome</keyword>
<organism evidence="1 2">
    <name type="scientific">Agromyces badenianii</name>
    <dbReference type="NCBI Taxonomy" id="2080742"/>
    <lineage>
        <taxon>Bacteria</taxon>
        <taxon>Bacillati</taxon>
        <taxon>Actinomycetota</taxon>
        <taxon>Actinomycetes</taxon>
        <taxon>Micrococcales</taxon>
        <taxon>Microbacteriaceae</taxon>
        <taxon>Agromyces</taxon>
    </lineage>
</organism>
<sequence>MEVAPVSELVTVTSYGRAAGSARVRVFDWLDWLELDARSATYMGGSSNAPSSLLRHPKEVAVAETGLRRLRSEMRGRRLLLSRQASPLSSGALERDLLAAASLGVYDFDDALYLPTASLTGRLFPKERIWRRAVEAADTVIAGNSVLADQASQLNRNTVVIPSCVNPNEYRMKTDFHLSETPRAIWIGSPSTERFLQAISAELLHAHRTHGLRLTIVSAGEAPLGALDAMVDRVGWDIGTFANVLASADFGVMPLPDDPWSRGKCAYKLLQYGASGLPMIGSPVGANREVLSLSEGLAPETESDWVDVLETVINESATARAARGVAGRRAIEAHYSFRAWQGEWCRAMDVE</sequence>
<dbReference type="EMBL" id="CP028913">
    <property type="protein sequence ID" value="AWB96147.1"/>
    <property type="molecule type" value="Genomic_DNA"/>
</dbReference>
<evidence type="ECO:0008006" key="3">
    <source>
        <dbReference type="Google" id="ProtNLM"/>
    </source>
</evidence>
<dbReference type="OrthoDB" id="9815351at2"/>
<dbReference type="Proteomes" id="UP000244729">
    <property type="component" value="Chromosome"/>
</dbReference>
<dbReference type="KEGG" id="agm:DCE93_11220"/>